<dbReference type="AlphaFoldDB" id="A0A6M0R853"/>
<keyword evidence="2" id="KW-1185">Reference proteome</keyword>
<reference evidence="1 2" key="1">
    <citation type="submission" date="2019-04" db="EMBL/GenBank/DDBJ databases">
        <title>Genome sequencing of Clostridium botulinum Groups I-IV and Clostridium butyricum.</title>
        <authorList>
            <person name="Brunt J."/>
            <person name="Van Vliet A.H.M."/>
            <person name="Stringer S.C."/>
            <person name="Carter A.T."/>
            <person name="Peck M.W."/>
        </authorList>
    </citation>
    <scope>NUCLEOTIDE SEQUENCE [LARGE SCALE GENOMIC DNA]</scope>
    <source>
        <strain evidence="1 2">IFR 18/094</strain>
    </source>
</reference>
<evidence type="ECO:0000313" key="1">
    <source>
        <dbReference type="EMBL" id="NEZ46384.1"/>
    </source>
</evidence>
<evidence type="ECO:0000313" key="2">
    <source>
        <dbReference type="Proteomes" id="UP000473885"/>
    </source>
</evidence>
<gene>
    <name evidence="1" type="ORF">FDF74_04045</name>
</gene>
<name>A0A6M0R853_9CLOT</name>
<sequence>MSFKEKLGKYYTEAYLTKYGDRITQIQGNAVSVRVEEKSILWIFHKITATLLIRPERSRMIVKCIYKKKKWFKKPNFINISQGNYVLIQGLKGKKGKDNRETIEILNVRNMTTRKDLIPMEGKIKKVQKVQRMK</sequence>
<comment type="caution">
    <text evidence="1">The sequence shown here is derived from an EMBL/GenBank/DDBJ whole genome shotgun (WGS) entry which is preliminary data.</text>
</comment>
<dbReference type="OrthoDB" id="1904661at2"/>
<accession>A0A6M0R853</accession>
<organism evidence="1 2">
    <name type="scientific">Clostridium niameyense</name>
    <dbReference type="NCBI Taxonomy" id="1622073"/>
    <lineage>
        <taxon>Bacteria</taxon>
        <taxon>Bacillati</taxon>
        <taxon>Bacillota</taxon>
        <taxon>Clostridia</taxon>
        <taxon>Eubacteriales</taxon>
        <taxon>Clostridiaceae</taxon>
        <taxon>Clostridium</taxon>
    </lineage>
</organism>
<dbReference type="EMBL" id="SXDP01000002">
    <property type="protein sequence ID" value="NEZ46384.1"/>
    <property type="molecule type" value="Genomic_DNA"/>
</dbReference>
<proteinExistence type="predicted"/>
<protein>
    <submittedName>
        <fullName evidence="1">Uncharacterized protein</fullName>
    </submittedName>
</protein>
<dbReference type="RefSeq" id="WP_050607664.1">
    <property type="nucleotide sequence ID" value="NZ_CABKUB010000006.1"/>
</dbReference>
<dbReference type="Proteomes" id="UP000473885">
    <property type="component" value="Unassembled WGS sequence"/>
</dbReference>